<proteinExistence type="predicted"/>
<accession>A0A7W5JWH7</accession>
<keyword evidence="2" id="KW-0472">Membrane</keyword>
<dbReference type="AlphaFoldDB" id="A0A7W5JWH7"/>
<dbReference type="Proteomes" id="UP000565572">
    <property type="component" value="Unassembled WGS sequence"/>
</dbReference>
<feature type="transmembrane region" description="Helical" evidence="2">
    <location>
        <begin position="279"/>
        <end position="298"/>
    </location>
</feature>
<evidence type="ECO:0000256" key="2">
    <source>
        <dbReference type="SAM" id="Phobius"/>
    </source>
</evidence>
<feature type="transmembrane region" description="Helical" evidence="2">
    <location>
        <begin position="111"/>
        <end position="128"/>
    </location>
</feature>
<protein>
    <submittedName>
        <fullName evidence="3">Uncharacterized protein</fullName>
    </submittedName>
</protein>
<feature type="transmembrane region" description="Helical" evidence="2">
    <location>
        <begin position="427"/>
        <end position="445"/>
    </location>
</feature>
<feature type="transmembrane region" description="Helical" evidence="2">
    <location>
        <begin position="397"/>
        <end position="415"/>
    </location>
</feature>
<keyword evidence="2" id="KW-0812">Transmembrane</keyword>
<dbReference type="EMBL" id="JACHZG010000001">
    <property type="protein sequence ID" value="MBB3327612.1"/>
    <property type="molecule type" value="Genomic_DNA"/>
</dbReference>
<feature type="transmembrane region" description="Helical" evidence="2">
    <location>
        <begin position="204"/>
        <end position="225"/>
    </location>
</feature>
<evidence type="ECO:0000256" key="1">
    <source>
        <dbReference type="SAM" id="MobiDB-lite"/>
    </source>
</evidence>
<gene>
    <name evidence="3" type="ORF">FHX39_002556</name>
</gene>
<feature type="transmembrane region" description="Helical" evidence="2">
    <location>
        <begin position="140"/>
        <end position="158"/>
    </location>
</feature>
<sequence>MAERRADARVGRAAAFVRGVVDQTVVGPVQEGRIREDRWPYGLRAVVLVAYLAFALAGVLVVTSGAIRRTSVLDPVGTGGIGLPGPAVWMLVTLFSFGLSLLLTAGLRAPWWLRLLALLVVLAALAAWSLRTPGTSGSLWLPLLVLLLLAGLVVLVLVRSRRPFAWWELGAVWALCAACLVIGIVQNRYSIAFGSDQVPLFLQYLALVLGYLVLPTAMVAGAAAAEVCLRLTVAATGQAQRLARHWVPYAVLGVVVLVRAVQVAFQLATRDPVTQGWDVVVPSLVLVGLLAAVGVALVRVAQRRGAGVAVDGLGDELTAVGLPIGAALVLVILPVQLAVGVLPLAAALDPSGTLLGSDVDLGAIVGRLVDPIRAVVGLGVVLLAFRAARRGRATRALVLGTVGVMLLMLARTLVQGPQARAGVDPDVLNLVATTVVVVAGVVQLLRRRLDRPRALGLAGALTLCALFSSRDFVSDPVGAVLGFSGAALVLFGLVWDLFTGSSWANGESRRFARPTRVLLVLANSVTTMSVLAFAALVRDGSTTIYLDPYAELGDLVFGTALLAAGVVAVLAPPRGELVAPAPTSPDLGATDPYAVSAGSSTSQPAPS</sequence>
<feature type="transmembrane region" description="Helical" evidence="2">
    <location>
        <begin position="319"/>
        <end position="344"/>
    </location>
</feature>
<keyword evidence="2" id="KW-1133">Transmembrane helix</keyword>
<evidence type="ECO:0000313" key="3">
    <source>
        <dbReference type="EMBL" id="MBB3327612.1"/>
    </source>
</evidence>
<feature type="transmembrane region" description="Helical" evidence="2">
    <location>
        <begin position="479"/>
        <end position="498"/>
    </location>
</feature>
<feature type="compositionally biased region" description="Polar residues" evidence="1">
    <location>
        <begin position="597"/>
        <end position="607"/>
    </location>
</feature>
<feature type="transmembrane region" description="Helical" evidence="2">
    <location>
        <begin position="518"/>
        <end position="537"/>
    </location>
</feature>
<reference evidence="3 4" key="1">
    <citation type="submission" date="2020-08" db="EMBL/GenBank/DDBJ databases">
        <title>Sequencing the genomes of 1000 actinobacteria strains.</title>
        <authorList>
            <person name="Klenk H.-P."/>
        </authorList>
    </citation>
    <scope>NUCLEOTIDE SEQUENCE [LARGE SCALE GENOMIC DNA]</scope>
    <source>
        <strain evidence="3 4">DSM 11053</strain>
    </source>
</reference>
<feature type="transmembrane region" description="Helical" evidence="2">
    <location>
        <begin position="87"/>
        <end position="104"/>
    </location>
</feature>
<feature type="transmembrane region" description="Helical" evidence="2">
    <location>
        <begin position="246"/>
        <end position="267"/>
    </location>
</feature>
<name>A0A7W5JWH7_9ACTN</name>
<organism evidence="3 4">
    <name type="scientific">Microlunatus antarcticus</name>
    <dbReference type="NCBI Taxonomy" id="53388"/>
    <lineage>
        <taxon>Bacteria</taxon>
        <taxon>Bacillati</taxon>
        <taxon>Actinomycetota</taxon>
        <taxon>Actinomycetes</taxon>
        <taxon>Propionibacteriales</taxon>
        <taxon>Propionibacteriaceae</taxon>
        <taxon>Microlunatus</taxon>
    </lineage>
</organism>
<evidence type="ECO:0000313" key="4">
    <source>
        <dbReference type="Proteomes" id="UP000565572"/>
    </source>
</evidence>
<feature type="transmembrane region" description="Helical" evidence="2">
    <location>
        <begin position="165"/>
        <end position="184"/>
    </location>
</feature>
<feature type="transmembrane region" description="Helical" evidence="2">
    <location>
        <begin position="364"/>
        <end position="385"/>
    </location>
</feature>
<feature type="transmembrane region" description="Helical" evidence="2">
    <location>
        <begin position="549"/>
        <end position="571"/>
    </location>
</feature>
<keyword evidence="4" id="KW-1185">Reference proteome</keyword>
<feature type="region of interest" description="Disordered" evidence="1">
    <location>
        <begin position="580"/>
        <end position="607"/>
    </location>
</feature>
<feature type="transmembrane region" description="Helical" evidence="2">
    <location>
        <begin position="43"/>
        <end position="67"/>
    </location>
</feature>
<comment type="caution">
    <text evidence="3">The sequence shown here is derived from an EMBL/GenBank/DDBJ whole genome shotgun (WGS) entry which is preliminary data.</text>
</comment>